<accession>O17124</accession>
<dbReference type="KEGG" id="cel:CELE_F31F4.16"/>
<keyword evidence="1" id="KW-0472">Membrane</keyword>
<evidence type="ECO:0000313" key="3">
    <source>
        <dbReference type="Proteomes" id="UP000001940"/>
    </source>
</evidence>
<dbReference type="HOGENOM" id="CLU_036335_0_0_1"/>
<organism evidence="2 3">
    <name type="scientific">Caenorhabditis elegans</name>
    <dbReference type="NCBI Taxonomy" id="6239"/>
    <lineage>
        <taxon>Eukaryota</taxon>
        <taxon>Metazoa</taxon>
        <taxon>Ecdysozoa</taxon>
        <taxon>Nematoda</taxon>
        <taxon>Chromadorea</taxon>
        <taxon>Rhabditida</taxon>
        <taxon>Rhabditina</taxon>
        <taxon>Rhabditomorpha</taxon>
        <taxon>Rhabditoidea</taxon>
        <taxon>Rhabditidae</taxon>
        <taxon>Peloderinae</taxon>
        <taxon>Caenorhabditis</taxon>
    </lineage>
</organism>
<reference evidence="2 3" key="1">
    <citation type="journal article" date="1998" name="Science">
        <title>Genome sequence of the nematode C. elegans: a platform for investigating biology.</title>
        <authorList>
            <consortium name="The C. elegans sequencing consortium"/>
            <person name="Sulson J.E."/>
            <person name="Waterston R."/>
        </authorList>
    </citation>
    <scope>NUCLEOTIDE SEQUENCE [LARGE SCALE GENOMIC DNA]</scope>
    <source>
        <strain evidence="2 3">Bristol N2</strain>
    </source>
</reference>
<dbReference type="EMBL" id="BX284605">
    <property type="protein sequence ID" value="CCD70341.1"/>
    <property type="molecule type" value="Genomic_DNA"/>
</dbReference>
<dbReference type="OrthoDB" id="5804116at2759"/>
<dbReference type="PIR" id="T32304">
    <property type="entry name" value="T32304"/>
</dbReference>
<dbReference type="Proteomes" id="UP000001940">
    <property type="component" value="Chromosome V"/>
</dbReference>
<dbReference type="PhylomeDB" id="O17124"/>
<feature type="transmembrane region" description="Helical" evidence="1">
    <location>
        <begin position="12"/>
        <end position="31"/>
    </location>
</feature>
<keyword evidence="1" id="KW-0812">Transmembrane</keyword>
<dbReference type="PaxDb" id="6239-F31F4.16"/>
<sequence length="331" mass="37875">MIYINWYQKNMPLIFGISSYIVNPLFIYLVLTKSSKQMGKYRFLLIGFAVFDVFYSIAEMLTPIAVINTGYGFVTFITDGPFSENANYAVSSRCTFISMSYALLIIHFVYRYLILFYPHQVDKMLQPFGILAMIVLTAGHGASWTWLCEGCLSPNEEIRDMIRPAFLEIHHVNSDNISLLTGQYRNASDFVVYKSLFGIMSLTLFSSYCMCVYIILGYKIMKKMNENTNMSSISATLNRQLFKALVAQTCIPMFASFLPTVIAWYAPMFLINVTWWNNYICNVALAAFPLIDPAVVIYFIPNYKNTLLVWFRLKKPTVTAALTSMFSIPTM</sequence>
<dbReference type="AGR" id="WB:WBGene00005593"/>
<protein>
    <submittedName>
        <fullName evidence="2">Serpentine Receptor, class J</fullName>
    </submittedName>
</protein>
<dbReference type="FunCoup" id="O17124">
    <property type="interactions" value="11"/>
</dbReference>
<proteinExistence type="predicted"/>
<name>O17124_CAEEL</name>
<dbReference type="PANTHER" id="PTHR45907">
    <property type="entry name" value="SERPENTINE RECEPTOR, CLASS J"/>
    <property type="match status" value="1"/>
</dbReference>
<feature type="transmembrane region" description="Helical" evidence="1">
    <location>
        <begin position="241"/>
        <end position="264"/>
    </location>
</feature>
<dbReference type="OMA" id="LILFYPH"/>
<dbReference type="CTD" id="191932"/>
<dbReference type="InterPro" id="IPR019423">
    <property type="entry name" value="7TM_GPCR_serpentine_rcpt_Srj"/>
</dbReference>
<feature type="transmembrane region" description="Helical" evidence="1">
    <location>
        <begin position="196"/>
        <end position="220"/>
    </location>
</feature>
<dbReference type="PANTHER" id="PTHR45907:SF18">
    <property type="entry name" value="SERPENTINE RECEPTOR, CLASS J"/>
    <property type="match status" value="1"/>
</dbReference>
<feature type="transmembrane region" description="Helical" evidence="1">
    <location>
        <begin position="276"/>
        <end position="300"/>
    </location>
</feature>
<keyword evidence="1" id="KW-1133">Transmembrane helix</keyword>
<dbReference type="InParanoid" id="O17124"/>
<gene>
    <name evidence="2 4" type="primary">srj-5</name>
    <name evidence="2" type="ORF">CELE_F31F4.16</name>
    <name evidence="4" type="ORF">F31F4.16</name>
</gene>
<keyword evidence="2" id="KW-0675">Receptor</keyword>
<dbReference type="Pfam" id="PF10319">
    <property type="entry name" value="7TM_GPCR_Srj"/>
    <property type="match status" value="1"/>
</dbReference>
<feature type="transmembrane region" description="Helical" evidence="1">
    <location>
        <begin position="128"/>
        <end position="147"/>
    </location>
</feature>
<dbReference type="WormBase" id="F31F4.16">
    <property type="protein sequence ID" value="CE09836"/>
    <property type="gene ID" value="WBGene00005593"/>
    <property type="gene designation" value="srj-5"/>
</dbReference>
<dbReference type="RefSeq" id="NP_503279.1">
    <property type="nucleotide sequence ID" value="NM_070878.1"/>
</dbReference>
<evidence type="ECO:0000313" key="2">
    <source>
        <dbReference type="EMBL" id="CCD70341.1"/>
    </source>
</evidence>
<dbReference type="GeneID" id="191932"/>
<evidence type="ECO:0000256" key="1">
    <source>
        <dbReference type="SAM" id="Phobius"/>
    </source>
</evidence>
<feature type="transmembrane region" description="Helical" evidence="1">
    <location>
        <begin position="43"/>
        <end position="76"/>
    </location>
</feature>
<evidence type="ECO:0000313" key="4">
    <source>
        <dbReference type="WormBase" id="F31F4.16"/>
    </source>
</evidence>
<dbReference type="UCSC" id="F31F4.16">
    <property type="organism name" value="c. elegans"/>
</dbReference>
<dbReference type="eggNOG" id="ENOG502SZQJ">
    <property type="taxonomic scope" value="Eukaryota"/>
</dbReference>
<feature type="transmembrane region" description="Helical" evidence="1">
    <location>
        <begin position="96"/>
        <end position="116"/>
    </location>
</feature>
<keyword evidence="3" id="KW-1185">Reference proteome</keyword>
<dbReference type="SUPFAM" id="SSF81321">
    <property type="entry name" value="Family A G protein-coupled receptor-like"/>
    <property type="match status" value="1"/>
</dbReference>
<dbReference type="AlphaFoldDB" id="O17124"/>